<dbReference type="GO" id="GO:0016747">
    <property type="term" value="F:acyltransferase activity, transferring groups other than amino-acyl groups"/>
    <property type="evidence" value="ECO:0007669"/>
    <property type="project" value="InterPro"/>
</dbReference>
<evidence type="ECO:0000256" key="2">
    <source>
        <dbReference type="ARBA" id="ARBA00023315"/>
    </source>
</evidence>
<dbReference type="SUPFAM" id="SSF53474">
    <property type="entry name" value="alpha/beta-Hydrolases"/>
    <property type="match status" value="1"/>
</dbReference>
<keyword evidence="5" id="KW-0378">Hydrolase</keyword>
<dbReference type="Proteomes" id="UP000482155">
    <property type="component" value="Unassembled WGS sequence"/>
</dbReference>
<feature type="active site" description="Nucleophile" evidence="3">
    <location>
        <position position="130"/>
    </location>
</feature>
<evidence type="ECO:0000256" key="1">
    <source>
        <dbReference type="ARBA" id="ARBA00023167"/>
    </source>
</evidence>
<dbReference type="GO" id="GO:0016787">
    <property type="term" value="F:hydrolase activity"/>
    <property type="evidence" value="ECO:0007669"/>
    <property type="project" value="UniProtKB-KW"/>
</dbReference>
<feature type="domain" description="AB hydrolase-1" evidence="4">
    <location>
        <begin position="61"/>
        <end position="182"/>
    </location>
</feature>
<dbReference type="AlphaFoldDB" id="A0A6B3SIY9"/>
<gene>
    <name evidence="5" type="ORF">G3574_06830</name>
</gene>
<dbReference type="Gene3D" id="3.40.50.1820">
    <property type="entry name" value="alpha/beta hydrolase"/>
    <property type="match status" value="1"/>
</dbReference>
<dbReference type="InterPro" id="IPR000073">
    <property type="entry name" value="AB_hydrolase_1"/>
</dbReference>
<reference evidence="5 6" key="1">
    <citation type="submission" date="2020-02" db="EMBL/GenBank/DDBJ databases">
        <authorList>
            <person name="Kim M.K."/>
        </authorList>
    </citation>
    <scope>NUCLEOTIDE SEQUENCE [LARGE SCALE GENOMIC DNA]</scope>
    <source>
        <strain evidence="5 6">17J57-3</strain>
    </source>
</reference>
<dbReference type="Pfam" id="PF00561">
    <property type="entry name" value="Abhydrolase_1"/>
    <property type="match status" value="1"/>
</dbReference>
<dbReference type="PANTHER" id="PTHR32268:SF15">
    <property type="entry name" value="HOMOSERINE ACETYLTRANSFERASE FAMILY PROTEIN (AFU_ORTHOLOGUE AFUA_1G15350)"/>
    <property type="match status" value="1"/>
</dbReference>
<keyword evidence="1" id="KW-0486">Methionine biosynthesis</keyword>
<evidence type="ECO:0000313" key="6">
    <source>
        <dbReference type="Proteomes" id="UP000482155"/>
    </source>
</evidence>
<proteinExistence type="predicted"/>
<protein>
    <submittedName>
        <fullName evidence="5">Alpha/beta fold hydrolase</fullName>
    </submittedName>
</protein>
<keyword evidence="2" id="KW-0012">Acyltransferase</keyword>
<dbReference type="InterPro" id="IPR029058">
    <property type="entry name" value="AB_hydrolase_fold"/>
</dbReference>
<dbReference type="RefSeq" id="WP_163961357.1">
    <property type="nucleotide sequence ID" value="NZ_JAAIVB010000014.1"/>
</dbReference>
<evidence type="ECO:0000313" key="5">
    <source>
        <dbReference type="EMBL" id="NEX60787.1"/>
    </source>
</evidence>
<dbReference type="NCBIfam" id="NF005757">
    <property type="entry name" value="PRK07581.1"/>
    <property type="match status" value="1"/>
</dbReference>
<dbReference type="GO" id="GO:0009086">
    <property type="term" value="P:methionine biosynthetic process"/>
    <property type="evidence" value="ECO:0007669"/>
    <property type="project" value="UniProtKB-KW"/>
</dbReference>
<feature type="active site" evidence="3">
    <location>
        <position position="313"/>
    </location>
</feature>
<dbReference type="PANTHER" id="PTHR32268">
    <property type="entry name" value="HOMOSERINE O-ACETYLTRANSFERASE"/>
    <property type="match status" value="1"/>
</dbReference>
<evidence type="ECO:0000259" key="4">
    <source>
        <dbReference type="Pfam" id="PF00561"/>
    </source>
</evidence>
<dbReference type="PIRSF" id="PIRSF000443">
    <property type="entry name" value="Homoser_Ac_trans"/>
    <property type="match status" value="1"/>
</dbReference>
<keyword evidence="2" id="KW-0808">Transferase</keyword>
<dbReference type="EMBL" id="JAAIVB010000014">
    <property type="protein sequence ID" value="NEX60787.1"/>
    <property type="molecule type" value="Genomic_DNA"/>
</dbReference>
<keyword evidence="6" id="KW-1185">Reference proteome</keyword>
<organism evidence="5 6">
    <name type="scientific">Noviherbaspirillum galbum</name>
    <dbReference type="NCBI Taxonomy" id="2709383"/>
    <lineage>
        <taxon>Bacteria</taxon>
        <taxon>Pseudomonadati</taxon>
        <taxon>Pseudomonadota</taxon>
        <taxon>Betaproteobacteria</taxon>
        <taxon>Burkholderiales</taxon>
        <taxon>Oxalobacteraceae</taxon>
        <taxon>Noviherbaspirillum</taxon>
    </lineage>
</organism>
<evidence type="ECO:0000256" key="3">
    <source>
        <dbReference type="PIRSR" id="PIRSR000443-1"/>
    </source>
</evidence>
<name>A0A6B3SIY9_9BURK</name>
<comment type="caution">
    <text evidence="5">The sequence shown here is derived from an EMBL/GenBank/DDBJ whole genome shotgun (WGS) entry which is preliminary data.</text>
</comment>
<sequence length="338" mass="38308">MTQEYRVFDVGNQVLQSGITFRDLKLAYQTYGQLNADRSNAILMLTPFAANHRDLEWMIGPGQALDPQHYFIVIANMIGNGFSSSPSNAQPPFNHSRWPNCTILDNVRAQRRLALEEIGIKRFALVCGWSMGGMQAYQWASSYPDSVARLAVVCGAARTSPHNKVFIEGIRHALTADVNYQDGRFVAFPERGLRAMSRVYAGWGMSQTFYREEVWRELGCSSLEDYLVSQWEAGFFRRDPVNLLAHMWTWQHADISANDEYGGDFRRALGAITARALILPGETDLYFQVEDNLREVECMRDARVEVIPSVWGHRAGMPFNNPVDARFLNEALRTLLNG</sequence>
<accession>A0A6B3SIY9</accession>
<feature type="active site" evidence="3">
    <location>
        <position position="284"/>
    </location>
</feature>
<keyword evidence="1" id="KW-0028">Amino-acid biosynthesis</keyword>
<dbReference type="InterPro" id="IPR008220">
    <property type="entry name" value="HAT_MetX-like"/>
</dbReference>